<dbReference type="PROSITE" id="PS50011">
    <property type="entry name" value="PROTEIN_KINASE_DOM"/>
    <property type="match status" value="1"/>
</dbReference>
<comment type="caution">
    <text evidence="3">The sequence shown here is derived from an EMBL/GenBank/DDBJ whole genome shotgun (WGS) entry which is preliminary data.</text>
</comment>
<dbReference type="Pfam" id="PF00069">
    <property type="entry name" value="Pkinase"/>
    <property type="match status" value="1"/>
</dbReference>
<dbReference type="Proteomes" id="UP001607302">
    <property type="component" value="Unassembled WGS sequence"/>
</dbReference>
<dbReference type="Pfam" id="PF00787">
    <property type="entry name" value="PX"/>
    <property type="match status" value="1"/>
</dbReference>
<feature type="domain" description="PX" evidence="2">
    <location>
        <begin position="1"/>
        <end position="128"/>
    </location>
</feature>
<dbReference type="PANTHER" id="PTHR15508">
    <property type="entry name" value="RIBOSOMAL PROTEIN S6 KINASE"/>
    <property type="match status" value="1"/>
</dbReference>
<dbReference type="InterPro" id="IPR036871">
    <property type="entry name" value="PX_dom_sf"/>
</dbReference>
<dbReference type="InterPro" id="IPR036181">
    <property type="entry name" value="MIT_dom_sf"/>
</dbReference>
<dbReference type="InterPro" id="IPR001683">
    <property type="entry name" value="PX_dom"/>
</dbReference>
<accession>A0ABD2A114</accession>
<dbReference type="Gene3D" id="3.30.1520.10">
    <property type="entry name" value="Phox-like domain"/>
    <property type="match status" value="1"/>
</dbReference>
<dbReference type="InterPro" id="IPR011009">
    <property type="entry name" value="Kinase-like_dom_sf"/>
</dbReference>
<feature type="domain" description="Protein kinase" evidence="1">
    <location>
        <begin position="603"/>
        <end position="876"/>
    </location>
</feature>
<dbReference type="SUPFAM" id="SSF64268">
    <property type="entry name" value="PX domain"/>
    <property type="match status" value="1"/>
</dbReference>
<dbReference type="PROSITE" id="PS50195">
    <property type="entry name" value="PX"/>
    <property type="match status" value="1"/>
</dbReference>
<proteinExistence type="predicted"/>
<dbReference type="SUPFAM" id="SSF116846">
    <property type="entry name" value="MIT domain"/>
    <property type="match status" value="1"/>
</dbReference>
<gene>
    <name evidence="3" type="ORF">V1478_016888</name>
</gene>
<dbReference type="GO" id="GO:0016301">
    <property type="term" value="F:kinase activity"/>
    <property type="evidence" value="ECO:0007669"/>
    <property type="project" value="UniProtKB-KW"/>
</dbReference>
<evidence type="ECO:0000313" key="3">
    <source>
        <dbReference type="EMBL" id="KAL2714331.1"/>
    </source>
</evidence>
<dbReference type="Gene3D" id="3.30.200.20">
    <property type="entry name" value="Phosphorylase Kinase, domain 1"/>
    <property type="match status" value="1"/>
</dbReference>
<dbReference type="SUPFAM" id="SSF56112">
    <property type="entry name" value="Protein kinase-like (PK-like)"/>
    <property type="match status" value="1"/>
</dbReference>
<dbReference type="CDD" id="cd06881">
    <property type="entry name" value="PX_SNX15_like"/>
    <property type="match status" value="1"/>
</dbReference>
<name>A0ABD2A114_VESSQ</name>
<dbReference type="SMART" id="SM00312">
    <property type="entry name" value="PX"/>
    <property type="match status" value="1"/>
</dbReference>
<dbReference type="InterPro" id="IPR051866">
    <property type="entry name" value="Intracell_Sig-Traffick_Protein"/>
</dbReference>
<evidence type="ECO:0000259" key="1">
    <source>
        <dbReference type="PROSITE" id="PS50011"/>
    </source>
</evidence>
<protein>
    <submittedName>
        <fullName evidence="3">Ribosomal protein S6 kinase delta-1</fullName>
    </submittedName>
</protein>
<organism evidence="3 4">
    <name type="scientific">Vespula squamosa</name>
    <name type="common">Southern yellow jacket</name>
    <name type="synonym">Wasp</name>
    <dbReference type="NCBI Taxonomy" id="30214"/>
    <lineage>
        <taxon>Eukaryota</taxon>
        <taxon>Metazoa</taxon>
        <taxon>Ecdysozoa</taxon>
        <taxon>Arthropoda</taxon>
        <taxon>Hexapoda</taxon>
        <taxon>Insecta</taxon>
        <taxon>Pterygota</taxon>
        <taxon>Neoptera</taxon>
        <taxon>Endopterygota</taxon>
        <taxon>Hymenoptera</taxon>
        <taxon>Apocrita</taxon>
        <taxon>Aculeata</taxon>
        <taxon>Vespoidea</taxon>
        <taxon>Vespidae</taxon>
        <taxon>Vespinae</taxon>
        <taxon>Vespula</taxon>
    </lineage>
</organism>
<dbReference type="Gene3D" id="1.10.510.10">
    <property type="entry name" value="Transferase(Phosphotransferase) domain 1"/>
    <property type="match status" value="1"/>
</dbReference>
<evidence type="ECO:0000313" key="4">
    <source>
        <dbReference type="Proteomes" id="UP001607302"/>
    </source>
</evidence>
<dbReference type="AlphaFoldDB" id="A0ABD2A114"/>
<dbReference type="Pfam" id="PF04212">
    <property type="entry name" value="MIT"/>
    <property type="match status" value="1"/>
</dbReference>
<dbReference type="EMBL" id="JAUDFV010000157">
    <property type="protein sequence ID" value="KAL2714331.1"/>
    <property type="molecule type" value="Genomic_DNA"/>
</dbReference>
<keyword evidence="3" id="KW-0808">Transferase</keyword>
<reference evidence="3 4" key="1">
    <citation type="journal article" date="2024" name="Ann. Entomol. Soc. Am.">
        <title>Genomic analyses of the southern and eastern yellowjacket wasps (Hymenoptera: Vespidae) reveal evolutionary signatures of social life.</title>
        <authorList>
            <person name="Catto M.A."/>
            <person name="Caine P.B."/>
            <person name="Orr S.E."/>
            <person name="Hunt B.G."/>
            <person name="Goodisman M.A.D."/>
        </authorList>
    </citation>
    <scope>NUCLEOTIDE SEQUENCE [LARGE SCALE GENOMIC DNA]</scope>
    <source>
        <strain evidence="3">233</strain>
        <tissue evidence="3">Head and thorax</tissue>
    </source>
</reference>
<keyword evidence="3" id="KW-0418">Kinase</keyword>
<dbReference type="InterPro" id="IPR000719">
    <property type="entry name" value="Prot_kinase_dom"/>
</dbReference>
<sequence length="889" mass="102005">MPSTKDKWVRRFIIPETTRHRKGFTIYKVTSVIYLKASREEVSKVSVWKRYNDFKKLHSALYALHGRFQIKDPFPPFTKSKFFGRFEVEVVQERKNSALKFLDFIGKHQCLYTSDIFIKFFENSLNDSNINDCSQSIGSDTSEDDHNIGLNNPGLTNNINIIESAHLSLGGIFDGETRSLAVEENPIKRNTIGPLKEYEKECNITKSNNGLGIDTSVSKVHDKLDNQNNKHENINDKKYEIKKTRMLKIKNPKMIQDCSDLAHTCKDITHYIVVAAAYISAAFKHEAIAEYEEAFAQYKMGISTLLLGVETDPDDARKIIIKEKVSKYLDRAEKLYNRYLNWNISVLNKPTSDLKNYKILKIIDSVMLVRDLHSNSVKVVKSIEKSLCNKENISNYILRGQIPFMVRLHAYIETEATVFLILEYAKRGRLWDFIIKNYKSHDNPIMFKGDYSETLGISDEYKNTLEGIFNNDDEIITSRETKSLCTYDAESTKINLSNIALKEDNAQCQMYNVDEICGSDMPTTQLLEKAQKLLQSVNATLKRSNSVAIRSNESKELIYSRDNVTRTIESDGVVCQLERRLSMAYNYEPRRDDSNNQEKKGVFESIKTIGKNNILPISMSKENNLNKCLGNSLDFRFGNAQENNTSGSTSSDASSNSITDDIKDECYSTYATQINSHYLESLEIEDAIDEQSNTLMSEYLKDDRRGEECAQADKRADPNCEPALWKIPEEVVCRWAAEILLALEALHQQGVIIFDLKPEKILLDDYGHVTLTYIVPYRNVELTKIRQEYSSPELYMFSPTTSTTPATDIWNYGVILYELLTGIKFRSLHAEPFRSHSVVSIPSKLSDNARSLLLNILKYEPEERLTISDIKKHYFFEKIDWSSMVYSTI</sequence>
<evidence type="ECO:0000259" key="2">
    <source>
        <dbReference type="PROSITE" id="PS50195"/>
    </source>
</evidence>
<keyword evidence="4" id="KW-1185">Reference proteome</keyword>
<dbReference type="InterPro" id="IPR007330">
    <property type="entry name" value="MIT_dom"/>
</dbReference>
<dbReference type="Gene3D" id="1.20.58.80">
    <property type="entry name" value="Phosphotransferase system, lactose/cellobiose-type IIA subunit"/>
    <property type="match status" value="1"/>
</dbReference>
<dbReference type="PANTHER" id="PTHR15508:SF8">
    <property type="entry name" value="LD24550P"/>
    <property type="match status" value="1"/>
</dbReference>
<dbReference type="SMART" id="SM00745">
    <property type="entry name" value="MIT"/>
    <property type="match status" value="1"/>
</dbReference>